<proteinExistence type="predicted"/>
<dbReference type="EMBL" id="HBHP01034236">
    <property type="protein sequence ID" value="CAD9777066.1"/>
    <property type="molecule type" value="Transcribed_RNA"/>
</dbReference>
<accession>A0A7S2U2C0</accession>
<sequence length="358" mass="40208">MLKSSDEPTMGDRKVKEPSGGCFRTLARIGTLLKYDEAKNFLNLLAVVYSLFVIASVLLAFTPTRTDLEVADQRYLDIVVGNAPNPPNTADFYYNDAALVHNDDYPSQQFYRWSLYDGRRMNTERVGSLAAEGQNGYGAWSSIFRNKQEQPEFSSVVQLPSFRLFWYSMQSIAMFVGGVLAIIWIRFMHLFLAEPLGDRGGRDARGQAKRQPNGPRHLTFASWFSLVFELIVFALCMFSAFAFWFFTELLRVAVQIQNPRVNAEALVTEYLQDLAALVVVPVAIVMLWGIVSIVCGCCLGWVGYAPQSPWDMMVPVHFEEVATEEASGERKKLSGVEVVGGDVKKVEEAKRERDVHAA</sequence>
<feature type="transmembrane region" description="Helical" evidence="1">
    <location>
        <begin position="274"/>
        <end position="304"/>
    </location>
</feature>
<protein>
    <submittedName>
        <fullName evidence="2">Uncharacterized protein</fullName>
    </submittedName>
</protein>
<keyword evidence="1" id="KW-0472">Membrane</keyword>
<evidence type="ECO:0000313" key="2">
    <source>
        <dbReference type="EMBL" id="CAD9777066.1"/>
    </source>
</evidence>
<keyword evidence="1" id="KW-1133">Transmembrane helix</keyword>
<feature type="transmembrane region" description="Helical" evidence="1">
    <location>
        <begin position="41"/>
        <end position="61"/>
    </location>
</feature>
<evidence type="ECO:0000256" key="1">
    <source>
        <dbReference type="SAM" id="Phobius"/>
    </source>
</evidence>
<name>A0A7S2U2C0_9EUKA</name>
<feature type="transmembrane region" description="Helical" evidence="1">
    <location>
        <begin position="164"/>
        <end position="185"/>
    </location>
</feature>
<feature type="transmembrane region" description="Helical" evidence="1">
    <location>
        <begin position="220"/>
        <end position="246"/>
    </location>
</feature>
<organism evidence="2">
    <name type="scientific">Lotharella oceanica</name>
    <dbReference type="NCBI Taxonomy" id="641309"/>
    <lineage>
        <taxon>Eukaryota</taxon>
        <taxon>Sar</taxon>
        <taxon>Rhizaria</taxon>
        <taxon>Cercozoa</taxon>
        <taxon>Chlorarachniophyceae</taxon>
        <taxon>Lotharella</taxon>
    </lineage>
</organism>
<reference evidence="2" key="1">
    <citation type="submission" date="2021-01" db="EMBL/GenBank/DDBJ databases">
        <authorList>
            <person name="Corre E."/>
            <person name="Pelletier E."/>
            <person name="Niang G."/>
            <person name="Scheremetjew M."/>
            <person name="Finn R."/>
            <person name="Kale V."/>
            <person name="Holt S."/>
            <person name="Cochrane G."/>
            <person name="Meng A."/>
            <person name="Brown T."/>
            <person name="Cohen L."/>
        </authorList>
    </citation>
    <scope>NUCLEOTIDE SEQUENCE</scope>
    <source>
        <strain evidence="2">CCMP622</strain>
    </source>
</reference>
<gene>
    <name evidence="2" type="ORF">LSP00402_LOCUS21082</name>
</gene>
<dbReference type="AlphaFoldDB" id="A0A7S2U2C0"/>
<keyword evidence="1" id="KW-0812">Transmembrane</keyword>